<dbReference type="CDD" id="cd04369">
    <property type="entry name" value="Bromodomain"/>
    <property type="match status" value="1"/>
</dbReference>
<feature type="compositionally biased region" description="Basic residues" evidence="7">
    <location>
        <begin position="111"/>
        <end position="120"/>
    </location>
</feature>
<evidence type="ECO:0000256" key="6">
    <source>
        <dbReference type="PROSITE-ProRule" id="PRU00146"/>
    </source>
</evidence>
<feature type="compositionally biased region" description="Low complexity" evidence="7">
    <location>
        <begin position="495"/>
        <end position="504"/>
    </location>
</feature>
<feature type="region of interest" description="Disordered" evidence="7">
    <location>
        <begin position="2189"/>
        <end position="2220"/>
    </location>
</feature>
<feature type="compositionally biased region" description="Acidic residues" evidence="7">
    <location>
        <begin position="26"/>
        <end position="38"/>
    </location>
</feature>
<dbReference type="SMART" id="SM00249">
    <property type="entry name" value="PHD"/>
    <property type="match status" value="1"/>
</dbReference>
<feature type="compositionally biased region" description="Low complexity" evidence="7">
    <location>
        <begin position="1094"/>
        <end position="1103"/>
    </location>
</feature>
<evidence type="ECO:0000256" key="2">
    <source>
        <dbReference type="ARBA" id="ARBA00022771"/>
    </source>
</evidence>
<feature type="region of interest" description="Disordered" evidence="7">
    <location>
        <begin position="982"/>
        <end position="1014"/>
    </location>
</feature>
<dbReference type="Proteomes" id="UP000095751">
    <property type="component" value="Unassembled WGS sequence"/>
</dbReference>
<feature type="region of interest" description="Disordered" evidence="7">
    <location>
        <begin position="1720"/>
        <end position="1745"/>
    </location>
</feature>
<reference evidence="10 11" key="1">
    <citation type="submission" date="2016-09" db="EMBL/GenBank/DDBJ databases">
        <title>Extensive genetic diversity and differential bi-allelic expression allows diatom success in the polar Southern Ocean.</title>
        <authorList>
            <consortium name="DOE Joint Genome Institute"/>
            <person name="Mock T."/>
            <person name="Otillar R.P."/>
            <person name="Strauss J."/>
            <person name="Dupont C."/>
            <person name="Frickenhaus S."/>
            <person name="Maumus F."/>
            <person name="Mcmullan M."/>
            <person name="Sanges R."/>
            <person name="Schmutz J."/>
            <person name="Toseland A."/>
            <person name="Valas R."/>
            <person name="Veluchamy A."/>
            <person name="Ward B.J."/>
            <person name="Allen A."/>
            <person name="Barry K."/>
            <person name="Falciatore A."/>
            <person name="Ferrante M."/>
            <person name="Fortunato A.E."/>
            <person name="Gloeckner G."/>
            <person name="Gruber A."/>
            <person name="Hipkin R."/>
            <person name="Janech M."/>
            <person name="Kroth P."/>
            <person name="Leese F."/>
            <person name="Lindquist E."/>
            <person name="Lyon B.R."/>
            <person name="Martin J."/>
            <person name="Mayer C."/>
            <person name="Parker M."/>
            <person name="Quesneville H."/>
            <person name="Raymond J."/>
            <person name="Uhlig C."/>
            <person name="Valentin K.U."/>
            <person name="Worden A.Z."/>
            <person name="Armbrust E.V."/>
            <person name="Bowler C."/>
            <person name="Green B."/>
            <person name="Moulton V."/>
            <person name="Van Oosterhout C."/>
            <person name="Grigoriev I."/>
        </authorList>
    </citation>
    <scope>NUCLEOTIDE SEQUENCE [LARGE SCALE GENOMIC DNA]</scope>
    <source>
        <strain evidence="10 11">CCMP1102</strain>
    </source>
</reference>
<keyword evidence="2 6" id="KW-0863">Zinc-finger</keyword>
<feature type="region of interest" description="Disordered" evidence="7">
    <location>
        <begin position="495"/>
        <end position="623"/>
    </location>
</feature>
<dbReference type="Pfam" id="PF00439">
    <property type="entry name" value="Bromodomain"/>
    <property type="match status" value="1"/>
</dbReference>
<feature type="compositionally biased region" description="Low complexity" evidence="7">
    <location>
        <begin position="409"/>
        <end position="418"/>
    </location>
</feature>
<feature type="region of interest" description="Disordered" evidence="7">
    <location>
        <begin position="1"/>
        <end position="79"/>
    </location>
</feature>
<feature type="compositionally biased region" description="Acidic residues" evidence="7">
    <location>
        <begin position="2643"/>
        <end position="2653"/>
    </location>
</feature>
<evidence type="ECO:0000256" key="3">
    <source>
        <dbReference type="ARBA" id="ARBA00022833"/>
    </source>
</evidence>
<gene>
    <name evidence="10" type="ORF">FRACYDRAFT_252552</name>
</gene>
<feature type="domain" description="PHD-type" evidence="9">
    <location>
        <begin position="2129"/>
        <end position="2174"/>
    </location>
</feature>
<dbReference type="GO" id="GO:0005854">
    <property type="term" value="C:nascent polypeptide-associated complex"/>
    <property type="evidence" value="ECO:0007669"/>
    <property type="project" value="InterPro"/>
</dbReference>
<feature type="compositionally biased region" description="Low complexity" evidence="7">
    <location>
        <begin position="370"/>
        <end position="398"/>
    </location>
</feature>
<feature type="region of interest" description="Disordered" evidence="7">
    <location>
        <begin position="2349"/>
        <end position="2378"/>
    </location>
</feature>
<feature type="compositionally biased region" description="Low complexity" evidence="7">
    <location>
        <begin position="524"/>
        <end position="554"/>
    </location>
</feature>
<dbReference type="InterPro" id="IPR013083">
    <property type="entry name" value="Znf_RING/FYVE/PHD"/>
</dbReference>
<feature type="compositionally biased region" description="Basic and acidic residues" evidence="7">
    <location>
        <begin position="2189"/>
        <end position="2204"/>
    </location>
</feature>
<dbReference type="SUPFAM" id="SSF57903">
    <property type="entry name" value="FYVE/PHD zinc finger"/>
    <property type="match status" value="1"/>
</dbReference>
<feature type="region of interest" description="Disordered" evidence="7">
    <location>
        <begin position="2456"/>
        <end position="2487"/>
    </location>
</feature>
<dbReference type="SMART" id="SM00297">
    <property type="entry name" value="BROMO"/>
    <property type="match status" value="1"/>
</dbReference>
<feature type="compositionally biased region" description="Basic residues" evidence="7">
    <location>
        <begin position="423"/>
        <end position="433"/>
    </location>
</feature>
<dbReference type="InterPro" id="IPR016641">
    <property type="entry name" value="EGD2/NACA0like"/>
</dbReference>
<feature type="compositionally biased region" description="Basic and acidic residues" evidence="7">
    <location>
        <begin position="1400"/>
        <end position="1410"/>
    </location>
</feature>
<dbReference type="KEGG" id="fcy:FRACYDRAFT_252552"/>
<name>A0A1E7ELW8_9STRA</name>
<feature type="compositionally biased region" description="Low complexity" evidence="7">
    <location>
        <begin position="581"/>
        <end position="590"/>
    </location>
</feature>
<feature type="region of interest" description="Disordered" evidence="7">
    <location>
        <begin position="1081"/>
        <end position="1103"/>
    </location>
</feature>
<feature type="compositionally biased region" description="Basic and acidic residues" evidence="7">
    <location>
        <begin position="170"/>
        <end position="184"/>
    </location>
</feature>
<dbReference type="EMBL" id="KV784394">
    <property type="protein sequence ID" value="OEU06922.1"/>
    <property type="molecule type" value="Genomic_DNA"/>
</dbReference>
<keyword evidence="1" id="KW-0479">Metal-binding</keyword>
<feature type="compositionally biased region" description="Pro residues" evidence="7">
    <location>
        <begin position="1001"/>
        <end position="1010"/>
    </location>
</feature>
<feature type="compositionally biased region" description="Basic and acidic residues" evidence="7">
    <location>
        <begin position="144"/>
        <end position="161"/>
    </location>
</feature>
<sequence>MADDDDNNNNGEEVEKASTSTMDVKVEEEQDDNDNDNDEPMHSDAQATTIKTESENDVDGDDNDNGEENQDQNNDGLSEYERLRLARIKRNQERLASLGLAQGTGVFGGHTQKKKKKKKKIDLDDSAGQPMVRSRNSISRSSKKRIDYAEQPKLHEVKETSTSKNRKKKDNHDDNRRKHERGRNERVPLFVYQEFLRLKSKRRIGFTTAKKHKRKSIRELKYWTKAVNKIVIEETKQKEINDRDIKLRQRHEVYQTQIAAEKLEYCGYTKLEILNNIQSRKSQLYEIMNQQESLRTQSNMLLRQQQMKQIELSKRIILERKMSMIDIIDKYPKYINDTLNQLNTLFYSRIPPIIVSASASRVSSRRKTYDSSSSSSITTAKKSTTTTTTTTRSSLQQLEPPPKKKQKRTSTSTSKPSPVAAITKKKTSKKRGRSMPPLPLNDAPAPTTDTIAGVGVGAGAGADVGALVGIVAGSPVTVTVTFAAAATTTTTTTIVDPSLSSSSQQKKKGARPHPPTMKTKTARNNNKSSKKNQQQQQQQQSKGSPKSISSSSNSPERKSSKVARATADSESNIISGKSKNDGNNDININIIKKKRKQPVDSSTVPPSPSPQIPTPRKSKTKDGRYVGGWMSPHFSQELDRSWLERTKPLTKTIVVPEDVAKRCVGLSSVKKTAVFDLKNYVPQVGDIILYYPSSHKDFLNLYPDTLGSRQRQLIRVPIWNRANRERNRLSKEEQENGKIWWTDEWIESLSTVRKSKKEIALEEAAKASTTGFKEGKDSNNTSMPLPPPPPTTSLGDYPIICRVERTHNEFPEDPYAKEKSIKTKDDSTGIGDMAIMSWSKTAARTLSPAVAEAKKKNGMCPQIRLAVTLRPLSPVVAPDDINVSSSFSSSSQSPSTSYRLELAPNFTISTCPGKCESFLVPFCWGYTTFHTLSIGESIWIQRSVNDDHNEDDSDTKKAGRIASMCGKGKIIDFFFGEKEKSKTRATAGMKKEEEEEKVPSLSPPPPPRPTPTRGIKHSIRLEDSIDDIEKILASLSKEGLPVPQTNENELKFSIPNRETKIIVNFLGLYLKNLKSQQAGNTTDFDKRPAAVNGPSSLSSTPLDSSSYASAVNTSSPLSLIGLILKTLPLRQGVSVSYESNRRQLHRTSPWTLVTLQPTDLSRMLQEGVLSTLENSMREKAILSINDVIDNNPNAKIFVPIVTELVAPGYNMCVPVPMSLGRILSRLKTNYYTSMESILGDLHLISENCLLYNSPESDLVAHCNDIVGLCQINIKAIIQNLYVKIERNDFGGTTKRNATAIPSDLNTPYKGNLHMDWLKQIAPDGTCVEVGRRTRNVATSSWIPQVGDPILYSRSNHSAFVYGHRDSLANAQCNVPQFQKIETEEKKNLTAEETTNGECATLHENKRSSEENKEDDFFEKTSFHWMNGTVVSVRSSFPRNMTNIIKESFTVVTPILIVELRLQYSQCDRTLFVCWRPCLFSKLDTSKCKACNNTKDSFLKPAWISSTDELQILPPDSSQGHEFTSGLPKDTIISIERCFDFLKHRCINGINQDAFAVNPDSALENAERGVTINLRSQSIPSYIDFFSPLDAKHVSRGMKKAECTDTKKLSSVGYMPLWSLEAQHPTQTAKHKTLRHDSRMSFPSLCLELIRLRITSGYYRNTSSVVNDISESYISSVLYLLSEPSTRKNDRISIRKIARVCLSGKGNGKINKIPIKKISKKKKTEEAAARAPASTDKKQSKKGSKVSVFDGLNDEEKALTRQIFQIRMYHAAAIVFALNANQMEKLFCLKSMVESPTQAPEPISDNSALDNANFTPEQLVGIQDIRNLLNAIGKDQCRNRFKFSYRNTYKLKVKCEGQFITKNGSLLETNEGGSFLFEPASTVALLPNGSHVNIQIRCGNEYVHAEKRRIAVELESLTNEPNHTGISDASQPIDTARSISTYSSSMIGQDRFIFSWPELKNNEELVRTLFCSKGRMNACVMCQVTGISLLECRVQRYHSNPDYAFNERFKGTNGCDSLLLPWRQTQDKNHESAVNAPADANTTATMSATASNQLSVTDTTSERQRVEKEVAVAFAKQASETKESFIKADKAFKLAGYLYNQADLLKQTKLKLSEDFIKANFPSDPEDNHYVFCIHCGCAGDLLICDGCPNVSHPKCVGLAEVPEGDWFCKKCENAKPKCNATCKSDKAVQKDEKKQEDNNQKEETCVVGNSHSDSIKSAPGEVVSSEITTEFSSLSNCTDSDVKDDEIKHRNESNEMSMETNLSTNIPLSTSIDEGVDSNKGATANESKNEAKPQAMPTVVSSDNPEAQVPQSFTETDQPAQTIAPEIDDCEFDEKESELEKLLSELINQRAPPEAKSNEKQMSRAGKAENGTTKSSLSDPIDALGDTTTWIRQFLSFILIKSGCELLSTKSDAIGKDMEMWRKEKGMKPLSSTGYLSTVSGWKATVRKAGTMVDCKGETGDDNLSDDDEVMPQEKSRSGKRKRSVDSLQSLPKQGRRFCASIGIKDAEEFLATKSLTLSKKYATWRKREGMPALQSSGTSAYIGAWKTKVRKDFETSSQEDVKLAIPLGCQVPIGFKVRKLFEDGNYYNGEVSSGPSTAFDKDRQIEVSCWRVKYVDGDEEEFSLEELNMWAVASITVTTGSNEDENEDDDDSMSSNNYESK</sequence>
<dbReference type="InterPro" id="IPR047365">
    <property type="entry name" value="Tudor_AtPTM-like"/>
</dbReference>
<evidence type="ECO:0008006" key="12">
    <source>
        <dbReference type="Google" id="ProtNLM"/>
    </source>
</evidence>
<feature type="compositionally biased region" description="Acidic residues" evidence="7">
    <location>
        <begin position="2460"/>
        <end position="2471"/>
    </location>
</feature>
<dbReference type="InterPro" id="IPR019787">
    <property type="entry name" value="Znf_PHD-finger"/>
</dbReference>
<dbReference type="InterPro" id="IPR011011">
    <property type="entry name" value="Znf_FYVE_PHD"/>
</dbReference>
<feature type="region of interest" description="Disordered" evidence="7">
    <location>
        <begin position="763"/>
        <end position="796"/>
    </location>
</feature>
<feature type="region of interest" description="Disordered" evidence="7">
    <location>
        <begin position="359"/>
        <end position="446"/>
    </location>
</feature>
<dbReference type="InterPro" id="IPR001487">
    <property type="entry name" value="Bromodomain"/>
</dbReference>
<feature type="compositionally biased region" description="Polar residues" evidence="7">
    <location>
        <begin position="2299"/>
        <end position="2318"/>
    </location>
</feature>
<evidence type="ECO:0000259" key="8">
    <source>
        <dbReference type="PROSITE" id="PS50014"/>
    </source>
</evidence>
<dbReference type="PANTHER" id="PTHR21713">
    <property type="entry name" value="NASCENT POLYPEPTIDE ASSOCIATED COMPLEX ALPHA SUBUNIT-RELATED"/>
    <property type="match status" value="1"/>
</dbReference>
<dbReference type="GO" id="GO:0008270">
    <property type="term" value="F:zinc ion binding"/>
    <property type="evidence" value="ECO:0007669"/>
    <property type="project" value="UniProtKB-KW"/>
</dbReference>
<evidence type="ECO:0000256" key="4">
    <source>
        <dbReference type="ARBA" id="ARBA00023117"/>
    </source>
</evidence>
<dbReference type="InterPro" id="IPR036427">
    <property type="entry name" value="Bromodomain-like_sf"/>
</dbReference>
<dbReference type="InParanoid" id="A0A1E7ELW8"/>
<feature type="region of interest" description="Disordered" evidence="7">
    <location>
        <begin position="2639"/>
        <end position="2662"/>
    </location>
</feature>
<feature type="compositionally biased region" description="Acidic residues" evidence="7">
    <location>
        <begin position="55"/>
        <end position="70"/>
    </location>
</feature>
<evidence type="ECO:0000313" key="11">
    <source>
        <dbReference type="Proteomes" id="UP000095751"/>
    </source>
</evidence>
<organism evidence="10 11">
    <name type="scientific">Fragilariopsis cylindrus CCMP1102</name>
    <dbReference type="NCBI Taxonomy" id="635003"/>
    <lineage>
        <taxon>Eukaryota</taxon>
        <taxon>Sar</taxon>
        <taxon>Stramenopiles</taxon>
        <taxon>Ochrophyta</taxon>
        <taxon>Bacillariophyta</taxon>
        <taxon>Bacillariophyceae</taxon>
        <taxon>Bacillariophycidae</taxon>
        <taxon>Bacillariales</taxon>
        <taxon>Bacillariaceae</taxon>
        <taxon>Fragilariopsis</taxon>
    </lineage>
</organism>
<dbReference type="Gene3D" id="1.20.920.10">
    <property type="entry name" value="Bromodomain-like"/>
    <property type="match status" value="1"/>
</dbReference>
<dbReference type="OrthoDB" id="48704at2759"/>
<proteinExistence type="predicted"/>
<evidence type="ECO:0000256" key="7">
    <source>
        <dbReference type="SAM" id="MobiDB-lite"/>
    </source>
</evidence>
<dbReference type="PROSITE" id="PS50016">
    <property type="entry name" value="ZF_PHD_2"/>
    <property type="match status" value="1"/>
</dbReference>
<dbReference type="SUPFAM" id="SSF47370">
    <property type="entry name" value="Bromodomain"/>
    <property type="match status" value="1"/>
</dbReference>
<dbReference type="InterPro" id="IPR001965">
    <property type="entry name" value="Znf_PHD"/>
</dbReference>
<feature type="domain" description="Bromo" evidence="8">
    <location>
        <begin position="1189"/>
        <end position="1259"/>
    </location>
</feature>
<evidence type="ECO:0000313" key="10">
    <source>
        <dbReference type="EMBL" id="OEU06922.1"/>
    </source>
</evidence>
<keyword evidence="3" id="KW-0862">Zinc</keyword>
<evidence type="ECO:0000256" key="5">
    <source>
        <dbReference type="PROSITE-ProRule" id="PRU00035"/>
    </source>
</evidence>
<dbReference type="PROSITE" id="PS50014">
    <property type="entry name" value="BROMODOMAIN_2"/>
    <property type="match status" value="1"/>
</dbReference>
<evidence type="ECO:0000256" key="1">
    <source>
        <dbReference type="ARBA" id="ARBA00022723"/>
    </source>
</evidence>
<dbReference type="Gene3D" id="3.30.40.10">
    <property type="entry name" value="Zinc/RING finger domain, C3HC4 (zinc finger)"/>
    <property type="match status" value="1"/>
</dbReference>
<feature type="region of interest" description="Disordered" evidence="7">
    <location>
        <begin position="1388"/>
        <end position="1412"/>
    </location>
</feature>
<feature type="region of interest" description="Disordered" evidence="7">
    <location>
        <begin position="2267"/>
        <end position="2318"/>
    </location>
</feature>
<accession>A0A1E7ELW8</accession>
<dbReference type="PRINTS" id="PR00503">
    <property type="entry name" value="BROMODOMAIN"/>
</dbReference>
<protein>
    <recommendedName>
        <fullName evidence="12">Bromo domain-containing protein</fullName>
    </recommendedName>
</protein>
<feature type="region of interest" description="Disordered" evidence="7">
    <location>
        <begin position="98"/>
        <end position="184"/>
    </location>
</feature>
<keyword evidence="11" id="KW-1185">Reference proteome</keyword>
<evidence type="ECO:0000259" key="9">
    <source>
        <dbReference type="PROSITE" id="PS50016"/>
    </source>
</evidence>
<dbReference type="Pfam" id="PF21743">
    <property type="entry name" value="PTM_DIR17_Tudor"/>
    <property type="match status" value="1"/>
</dbReference>
<keyword evidence="4 5" id="KW-0103">Bromodomain</keyword>